<dbReference type="GO" id="GO:0000155">
    <property type="term" value="F:phosphorelay sensor kinase activity"/>
    <property type="evidence" value="ECO:0007669"/>
    <property type="project" value="InterPro"/>
</dbReference>
<dbReference type="CDD" id="cd00075">
    <property type="entry name" value="HATPase"/>
    <property type="match status" value="1"/>
</dbReference>
<dbReference type="PANTHER" id="PTHR43711">
    <property type="entry name" value="TWO-COMPONENT HISTIDINE KINASE"/>
    <property type="match status" value="1"/>
</dbReference>
<dbReference type="Gene3D" id="3.30.565.10">
    <property type="entry name" value="Histidine kinase-like ATPase, C-terminal domain"/>
    <property type="match status" value="1"/>
</dbReference>
<feature type="region of interest" description="Disordered" evidence="9">
    <location>
        <begin position="590"/>
        <end position="618"/>
    </location>
</feature>
<dbReference type="InterPro" id="IPR004358">
    <property type="entry name" value="Sig_transdc_His_kin-like_C"/>
</dbReference>
<dbReference type="Gene3D" id="3.30.450.40">
    <property type="match status" value="1"/>
</dbReference>
<dbReference type="OrthoDB" id="9757990at2"/>
<evidence type="ECO:0000256" key="5">
    <source>
        <dbReference type="ARBA" id="ARBA00022679"/>
    </source>
</evidence>
<dbReference type="InterPro" id="IPR036097">
    <property type="entry name" value="HisK_dim/P_sf"/>
</dbReference>
<comment type="catalytic activity">
    <reaction evidence="1">
        <text>ATP + protein L-histidine = ADP + protein N-phospho-L-histidine.</text>
        <dbReference type="EC" id="2.7.13.3"/>
    </reaction>
</comment>
<dbReference type="EC" id="2.7.13.3" evidence="3"/>
<dbReference type="CDD" id="cd00082">
    <property type="entry name" value="HisKA"/>
    <property type="match status" value="1"/>
</dbReference>
<gene>
    <name evidence="11" type="ORF">EUA94_18480</name>
</gene>
<evidence type="ECO:0000259" key="10">
    <source>
        <dbReference type="PROSITE" id="PS50109"/>
    </source>
</evidence>
<feature type="domain" description="Histidine kinase" evidence="10">
    <location>
        <begin position="376"/>
        <end position="594"/>
    </location>
</feature>
<evidence type="ECO:0000313" key="12">
    <source>
        <dbReference type="Proteomes" id="UP000291101"/>
    </source>
</evidence>
<dbReference type="Pfam" id="PF02518">
    <property type="entry name" value="HATPase_c"/>
    <property type="match status" value="1"/>
</dbReference>
<comment type="caution">
    <text evidence="11">The sequence shown here is derived from an EMBL/GenBank/DDBJ whole genome shotgun (WGS) entry which is preliminary data.</text>
</comment>
<dbReference type="GO" id="GO:0005886">
    <property type="term" value="C:plasma membrane"/>
    <property type="evidence" value="ECO:0007669"/>
    <property type="project" value="UniProtKB-SubCell"/>
</dbReference>
<keyword evidence="6 11" id="KW-0418">Kinase</keyword>
<dbReference type="InterPro" id="IPR003661">
    <property type="entry name" value="HisK_dim/P_dom"/>
</dbReference>
<dbReference type="SMART" id="SM00387">
    <property type="entry name" value="HATPase_c"/>
    <property type="match status" value="1"/>
</dbReference>
<dbReference type="InterPro" id="IPR005467">
    <property type="entry name" value="His_kinase_dom"/>
</dbReference>
<dbReference type="RefSeq" id="WP_129428368.1">
    <property type="nucleotide sequence ID" value="NZ_SDWV01000023.1"/>
</dbReference>
<dbReference type="InterPro" id="IPR003594">
    <property type="entry name" value="HATPase_dom"/>
</dbReference>
<dbReference type="AlphaFoldDB" id="A0A4Q2SN39"/>
<evidence type="ECO:0000256" key="6">
    <source>
        <dbReference type="ARBA" id="ARBA00022777"/>
    </source>
</evidence>
<dbReference type="SUPFAM" id="SSF47384">
    <property type="entry name" value="Homodimeric domain of signal transducing histidine kinase"/>
    <property type="match status" value="1"/>
</dbReference>
<feature type="compositionally biased region" description="Pro residues" evidence="9">
    <location>
        <begin position="591"/>
        <end position="603"/>
    </location>
</feature>
<evidence type="ECO:0000256" key="8">
    <source>
        <dbReference type="SAM" id="Coils"/>
    </source>
</evidence>
<dbReference type="InterPro" id="IPR036890">
    <property type="entry name" value="HATPase_C_sf"/>
</dbReference>
<dbReference type="EMBL" id="SDWV01000023">
    <property type="protein sequence ID" value="RYC05580.1"/>
    <property type="molecule type" value="Genomic_DNA"/>
</dbReference>
<feature type="coiled-coil region" evidence="8">
    <location>
        <begin position="349"/>
        <end position="376"/>
    </location>
</feature>
<dbReference type="Gene3D" id="1.10.287.130">
    <property type="match status" value="1"/>
</dbReference>
<dbReference type="SUPFAM" id="SSF55874">
    <property type="entry name" value="ATPase domain of HSP90 chaperone/DNA topoisomerase II/histidine kinase"/>
    <property type="match status" value="1"/>
</dbReference>
<keyword evidence="12" id="KW-1185">Reference proteome</keyword>
<dbReference type="Proteomes" id="UP000291101">
    <property type="component" value="Unassembled WGS sequence"/>
</dbReference>
<evidence type="ECO:0000256" key="4">
    <source>
        <dbReference type="ARBA" id="ARBA00022553"/>
    </source>
</evidence>
<keyword evidence="8" id="KW-0175">Coiled coil</keyword>
<keyword evidence="5" id="KW-0808">Transferase</keyword>
<evidence type="ECO:0000256" key="2">
    <source>
        <dbReference type="ARBA" id="ARBA00004236"/>
    </source>
</evidence>
<proteinExistence type="predicted"/>
<protein>
    <recommendedName>
        <fullName evidence="3">histidine kinase</fullName>
        <ecNumber evidence="3">2.7.13.3</ecNumber>
    </recommendedName>
</protein>
<dbReference type="Pfam" id="PF00512">
    <property type="entry name" value="HisKA"/>
    <property type="match status" value="1"/>
</dbReference>
<dbReference type="SUPFAM" id="SSF55781">
    <property type="entry name" value="GAF domain-like"/>
    <property type="match status" value="1"/>
</dbReference>
<accession>A0A4Q2SN39</accession>
<dbReference type="PANTHER" id="PTHR43711:SF28">
    <property type="entry name" value="SENSOR HISTIDINE KINASE YXDK"/>
    <property type="match status" value="1"/>
</dbReference>
<keyword evidence="4" id="KW-0597">Phosphoprotein</keyword>
<reference evidence="11 12" key="1">
    <citation type="submission" date="2019-01" db="EMBL/GenBank/DDBJ databases">
        <title>Novel species of Nocardioides.</title>
        <authorList>
            <person name="Liu Q."/>
            <person name="X Y.-H."/>
        </authorList>
    </citation>
    <scope>NUCLEOTIDE SEQUENCE [LARGE SCALE GENOMIC DNA]</scope>
    <source>
        <strain evidence="11 12">HLT2-9</strain>
    </source>
</reference>
<sequence length="618" mass="67453">MDQGRPGERRTRDLSWGDARARALMHALARDAATRAGFRVCAIEVVRPKGLLEFVAIYGDMTSAEERLGTASRLADMQAAFADGEPFGHFIWIPDESFSDATRELIDGVVVVPDIPTTGNPDDWHPMDMLVAQIADERGDLRALLYLDVPSDLRRPDKDRLLEISDELAMTLRSVVTAVEREEFADHMRVIRATRRLARSNPARHDVHHLLREARSTLLGALSVDELEIHVFLDEGGETPDSLGLGMAPDVRQALDEAAARAWADQRVLIIEPTQIWGDPELEASHSGWFATALGDAGFEAVVVAPVGVDDEVLGMLMAARRTGSRRWTDGEGVAALELGHDLGRAIANAHATQRERRLLEELRELEEARHRFLRELTHEINNPMTVIAANAEFLAASEIVDERDARRAQAILRGTERLGDLLEGLAMLSRVSDPQHPPTMKRIDLVPIVDQTLGSMAAVAEKAGIILHLVGETGAAVVHADAREVAGAINNLVDNAVKYSNAGDEIWLGVERGPDGAVTFGCRDEGIGISEADQANLFAPLFRSTNEEALRRPGTGLGLGIVREIMQRHGGTVEVESRLGRGTSVRLHFPPLPQDEPGPPLPRTSSTQAGTRWLAGP</sequence>
<comment type="subcellular location">
    <subcellularLocation>
        <location evidence="2">Cell membrane</location>
    </subcellularLocation>
</comment>
<dbReference type="InterPro" id="IPR050736">
    <property type="entry name" value="Sensor_HK_Regulatory"/>
</dbReference>
<dbReference type="PRINTS" id="PR00344">
    <property type="entry name" value="BCTRLSENSOR"/>
</dbReference>
<organism evidence="11 12">
    <name type="scientific">Nocardioides zhouii</name>
    <dbReference type="NCBI Taxonomy" id="1168729"/>
    <lineage>
        <taxon>Bacteria</taxon>
        <taxon>Bacillati</taxon>
        <taxon>Actinomycetota</taxon>
        <taxon>Actinomycetes</taxon>
        <taxon>Propionibacteriales</taxon>
        <taxon>Nocardioidaceae</taxon>
        <taxon>Nocardioides</taxon>
    </lineage>
</organism>
<name>A0A4Q2SN39_9ACTN</name>
<evidence type="ECO:0000256" key="7">
    <source>
        <dbReference type="ARBA" id="ARBA00023012"/>
    </source>
</evidence>
<evidence type="ECO:0000256" key="9">
    <source>
        <dbReference type="SAM" id="MobiDB-lite"/>
    </source>
</evidence>
<evidence type="ECO:0000313" key="11">
    <source>
        <dbReference type="EMBL" id="RYC05580.1"/>
    </source>
</evidence>
<keyword evidence="7" id="KW-0902">Two-component regulatory system</keyword>
<evidence type="ECO:0000256" key="1">
    <source>
        <dbReference type="ARBA" id="ARBA00000085"/>
    </source>
</evidence>
<evidence type="ECO:0000256" key="3">
    <source>
        <dbReference type="ARBA" id="ARBA00012438"/>
    </source>
</evidence>
<dbReference type="InterPro" id="IPR029016">
    <property type="entry name" value="GAF-like_dom_sf"/>
</dbReference>
<dbReference type="PROSITE" id="PS50109">
    <property type="entry name" value="HIS_KIN"/>
    <property type="match status" value="1"/>
</dbReference>
<dbReference type="SMART" id="SM00388">
    <property type="entry name" value="HisKA"/>
    <property type="match status" value="1"/>
</dbReference>